<feature type="domain" description="C2H2-type" evidence="9">
    <location>
        <begin position="649"/>
        <end position="671"/>
    </location>
</feature>
<feature type="compositionally biased region" description="Basic and acidic residues" evidence="8">
    <location>
        <begin position="10"/>
        <end position="25"/>
    </location>
</feature>
<dbReference type="Pfam" id="PF13912">
    <property type="entry name" value="zf-C2H2_6"/>
    <property type="match status" value="1"/>
</dbReference>
<feature type="compositionally biased region" description="Basic residues" evidence="8">
    <location>
        <begin position="581"/>
        <end position="610"/>
    </location>
</feature>
<evidence type="ECO:0000256" key="3">
    <source>
        <dbReference type="ARBA" id="ARBA00022737"/>
    </source>
</evidence>
<feature type="compositionally biased region" description="Basic and acidic residues" evidence="8">
    <location>
        <begin position="905"/>
        <end position="918"/>
    </location>
</feature>
<evidence type="ECO:0000256" key="4">
    <source>
        <dbReference type="ARBA" id="ARBA00022771"/>
    </source>
</evidence>
<dbReference type="Gene3D" id="3.30.160.60">
    <property type="entry name" value="Classic Zinc Finger"/>
    <property type="match status" value="12"/>
</dbReference>
<feature type="domain" description="C2H2-type" evidence="9">
    <location>
        <begin position="423"/>
        <end position="445"/>
    </location>
</feature>
<feature type="region of interest" description="Disordered" evidence="8">
    <location>
        <begin position="781"/>
        <end position="808"/>
    </location>
</feature>
<feature type="domain" description="C2H2-type" evidence="9">
    <location>
        <begin position="830"/>
        <end position="859"/>
    </location>
</feature>
<comment type="subcellular location">
    <subcellularLocation>
        <location evidence="1">Nucleus</location>
    </subcellularLocation>
</comment>
<feature type="domain" description="C2H2-type" evidence="9">
    <location>
        <begin position="227"/>
        <end position="254"/>
    </location>
</feature>
<feature type="domain" description="C2H2-type" evidence="9">
    <location>
        <begin position="66"/>
        <end position="93"/>
    </location>
</feature>
<evidence type="ECO:0000256" key="5">
    <source>
        <dbReference type="ARBA" id="ARBA00022833"/>
    </source>
</evidence>
<feature type="domain" description="C2H2-type" evidence="9">
    <location>
        <begin position="974"/>
        <end position="996"/>
    </location>
</feature>
<keyword evidence="3" id="KW-0677">Repeat</keyword>
<feature type="domain" description="C2H2-type" evidence="9">
    <location>
        <begin position="279"/>
        <end position="306"/>
    </location>
</feature>
<feature type="domain" description="C2H2-type" evidence="9">
    <location>
        <begin position="561"/>
        <end position="588"/>
    </location>
</feature>
<feature type="domain" description="C2H2-type" evidence="9">
    <location>
        <begin position="1001"/>
        <end position="1028"/>
    </location>
</feature>
<keyword evidence="11" id="KW-1185">Reference proteome</keyword>
<feature type="domain" description="C2H2-type" evidence="9">
    <location>
        <begin position="676"/>
        <end position="703"/>
    </location>
</feature>
<sequence>MPTNAQGTSPEKDLFKVKEDEEPQGKDTGTSENPGRRVYKCNLCSKSYRHSGSLINHKRTHQTGDYMCPYCSKHVHNMAALKNHIRIHHKVKKSEPKDIAVDQALLYSDLSYPSDAKGVYGCVSCREMFHTENDLLAHQMVHAPLEGNQWDDQVLKSSSTEVKKDVSFTGMVDSEWDHSNNLGIKGEHLDSAPEDQEPEYTCVECGEVYDHIDDLNYHKRSHQAGIFQCSFCPKEYASLSALRSHFETHTKPQMLRTTVIGGSDGNDFVDHQVPADNHYDCGHCGLIFSSEVDFHQHQVAHEKQQGMAESLPQVQEPEFFFSMHSSERELLNRIKSEIEETERSENLDGGSELSHICGFCGETYDDLESLKAHSFIHRHEGSSANENILPKTDENHQQPCPKPTAECSESSPKNGESPDSRPYTCKQCGKTYRHGGSLVNHKKTHLVGNFQCVACSRHYPNLAAYRTHLRHHPNFECKEEIPDLPVLPDIARSQTERETGFQKRLFHCEVCSRSYRHAGSLINHKQTHKTGVFRCPICQKRFFNLMAMKNHNRIHFELKRHKCLDCGKAFRLQKQLDTHQRIHRKRASAKNPGRRNRKSRYRRFAQGHHKKSLMQVSSEASSIEKVIGTGERRYASLLKSKMDPDSRPYQCQECGRSYRHAGSLFNHKKSHKMGQYHCSICDKTYRNLMALKNHQRTHYEAKRHPCFQCGKTFKWRRQLFRHQIVHVPQGSQSDSRIPSGTEAKAIIDQQVENSANGHEEFIFNNEDVSNGANELETHSCEKNSSDVLAKSGARESSQSEKPRGCDISGYTDHHAGSLCSHKNTRESGNYKCLGVNCEQTFQSSQELIINHTVHVEEKPFQCPTCNHGFSCERTLRHHQRTHEQLSSSLVSSMQGPNNENQTLPLDEKFQNHKDQASQGERKYKCKQCGRSYLHASSLFNHQKTHSIGVYKCPNCLKEFFNLLAFKNHLRIHRYNCKECGKAFRNSSDLVAHSEMHEEGSFTCSLCNKHFLCPSSLKNHQRIHENQDGDILDPQANTELRVSTALIVTTPRYRSVTAVTEPTFTGHLQTIRYWRSSV</sequence>
<feature type="region of interest" description="Disordered" evidence="8">
    <location>
        <begin position="1"/>
        <end position="34"/>
    </location>
</feature>
<feature type="region of interest" description="Disordered" evidence="8">
    <location>
        <begin position="579"/>
        <end position="610"/>
    </location>
</feature>
<dbReference type="PANTHER" id="PTHR24376">
    <property type="entry name" value="ZINC FINGER PROTEIN"/>
    <property type="match status" value="1"/>
</dbReference>
<feature type="region of interest" description="Disordered" evidence="8">
    <location>
        <begin position="381"/>
        <end position="422"/>
    </location>
</feature>
<feature type="domain" description="C2H2-type" evidence="9">
    <location>
        <begin position="506"/>
        <end position="528"/>
    </location>
</feature>
<feature type="region of interest" description="Disordered" evidence="8">
    <location>
        <begin position="890"/>
        <end position="918"/>
    </location>
</feature>
<dbReference type="PROSITE" id="PS00028">
    <property type="entry name" value="ZINC_FINGER_C2H2_1"/>
    <property type="match status" value="19"/>
</dbReference>
<feature type="domain" description="C2H2-type" evidence="9">
    <location>
        <begin position="355"/>
        <end position="382"/>
    </location>
</feature>
<feature type="domain" description="C2H2-type" evidence="9">
    <location>
        <begin position="704"/>
        <end position="731"/>
    </location>
</feature>
<feature type="domain" description="C2H2-type" evidence="9">
    <location>
        <begin position="923"/>
        <end position="946"/>
    </location>
</feature>
<reference evidence="10" key="1">
    <citation type="submission" date="2023-07" db="EMBL/GenBank/DDBJ databases">
        <authorList>
            <person name="Stuckert A."/>
        </authorList>
    </citation>
    <scope>NUCLEOTIDE SEQUENCE</scope>
</reference>
<gene>
    <name evidence="10" type="ORF">RIMI_LOCUS22084783</name>
</gene>
<dbReference type="EMBL" id="CAUEEQ010078186">
    <property type="protein sequence ID" value="CAJ0967253.1"/>
    <property type="molecule type" value="Genomic_DNA"/>
</dbReference>
<evidence type="ECO:0000256" key="8">
    <source>
        <dbReference type="SAM" id="MobiDB-lite"/>
    </source>
</evidence>
<feature type="domain" description="C2H2-type" evidence="9">
    <location>
        <begin position="120"/>
        <end position="147"/>
    </location>
</feature>
<evidence type="ECO:0000256" key="6">
    <source>
        <dbReference type="ARBA" id="ARBA00023242"/>
    </source>
</evidence>
<evidence type="ECO:0000313" key="10">
    <source>
        <dbReference type="EMBL" id="CAJ0967253.1"/>
    </source>
</evidence>
<feature type="domain" description="C2H2-type" evidence="9">
    <location>
        <begin position="200"/>
        <end position="222"/>
    </location>
</feature>
<dbReference type="PROSITE" id="PS50157">
    <property type="entry name" value="ZINC_FINGER_C2H2_2"/>
    <property type="match status" value="20"/>
</dbReference>
<dbReference type="Pfam" id="PF13894">
    <property type="entry name" value="zf-C2H2_4"/>
    <property type="match status" value="1"/>
</dbReference>
<keyword evidence="5" id="KW-0862">Zinc</keyword>
<feature type="domain" description="C2H2-type" evidence="9">
    <location>
        <begin position="533"/>
        <end position="560"/>
    </location>
</feature>
<keyword evidence="2" id="KW-0479">Metal-binding</keyword>
<dbReference type="PANTHER" id="PTHR24376:SF100">
    <property type="entry name" value="ZINC FINGER PROTEIN 646"/>
    <property type="match status" value="1"/>
</dbReference>
<dbReference type="InterPro" id="IPR013087">
    <property type="entry name" value="Znf_C2H2_type"/>
</dbReference>
<evidence type="ECO:0000256" key="1">
    <source>
        <dbReference type="ARBA" id="ARBA00004123"/>
    </source>
</evidence>
<feature type="compositionally biased region" description="Polar residues" evidence="8">
    <location>
        <begin position="890"/>
        <end position="903"/>
    </location>
</feature>
<evidence type="ECO:0000313" key="11">
    <source>
        <dbReference type="Proteomes" id="UP001176940"/>
    </source>
</evidence>
<dbReference type="Proteomes" id="UP001176940">
    <property type="component" value="Unassembled WGS sequence"/>
</dbReference>
<name>A0ABN9MPC2_9NEOB</name>
<dbReference type="InterPro" id="IPR036236">
    <property type="entry name" value="Znf_C2H2_sf"/>
</dbReference>
<dbReference type="SUPFAM" id="SSF57667">
    <property type="entry name" value="beta-beta-alpha zinc fingers"/>
    <property type="match status" value="10"/>
</dbReference>
<feature type="domain" description="C2H2-type" evidence="9">
    <location>
        <begin position="39"/>
        <end position="61"/>
    </location>
</feature>
<evidence type="ECO:0000256" key="7">
    <source>
        <dbReference type="PROSITE-ProRule" id="PRU00042"/>
    </source>
</evidence>
<dbReference type="SMART" id="SM00355">
    <property type="entry name" value="ZnF_C2H2"/>
    <property type="match status" value="21"/>
</dbReference>
<keyword evidence="6" id="KW-0539">Nucleus</keyword>
<dbReference type="Pfam" id="PF00096">
    <property type="entry name" value="zf-C2H2"/>
    <property type="match status" value="7"/>
</dbReference>
<feature type="domain" description="C2H2-type" evidence="9">
    <location>
        <begin position="860"/>
        <end position="887"/>
    </location>
</feature>
<proteinExistence type="predicted"/>
<feature type="domain" description="C2H2-type" evidence="9">
    <location>
        <begin position="950"/>
        <end position="972"/>
    </location>
</feature>
<evidence type="ECO:0000259" key="9">
    <source>
        <dbReference type="PROSITE" id="PS50157"/>
    </source>
</evidence>
<keyword evidence="4 7" id="KW-0863">Zinc-finger</keyword>
<evidence type="ECO:0000256" key="2">
    <source>
        <dbReference type="ARBA" id="ARBA00022723"/>
    </source>
</evidence>
<comment type="caution">
    <text evidence="10">The sequence shown here is derived from an EMBL/GenBank/DDBJ whole genome shotgun (WGS) entry which is preliminary data.</text>
</comment>
<accession>A0ABN9MPC2</accession>
<protein>
    <recommendedName>
        <fullName evidence="9">C2H2-type domain-containing protein</fullName>
    </recommendedName>
</protein>
<organism evidence="10 11">
    <name type="scientific">Ranitomeya imitator</name>
    <name type="common">mimic poison frog</name>
    <dbReference type="NCBI Taxonomy" id="111125"/>
    <lineage>
        <taxon>Eukaryota</taxon>
        <taxon>Metazoa</taxon>
        <taxon>Chordata</taxon>
        <taxon>Craniata</taxon>
        <taxon>Vertebrata</taxon>
        <taxon>Euteleostomi</taxon>
        <taxon>Amphibia</taxon>
        <taxon>Batrachia</taxon>
        <taxon>Anura</taxon>
        <taxon>Neobatrachia</taxon>
        <taxon>Hyloidea</taxon>
        <taxon>Dendrobatidae</taxon>
        <taxon>Dendrobatinae</taxon>
        <taxon>Ranitomeya</taxon>
    </lineage>
</organism>